<dbReference type="InterPro" id="IPR036237">
    <property type="entry name" value="Xyl_isomerase-like_sf"/>
</dbReference>
<keyword evidence="4" id="KW-0859">Xylose metabolism</keyword>
<dbReference type="EMBL" id="VIIS01001835">
    <property type="protein sequence ID" value="KAF0292131.1"/>
    <property type="molecule type" value="Genomic_DNA"/>
</dbReference>
<dbReference type="GO" id="GO:0009045">
    <property type="term" value="F:xylose isomerase activity"/>
    <property type="evidence" value="ECO:0007669"/>
    <property type="project" value="UniProtKB-EC"/>
</dbReference>
<evidence type="ECO:0000313" key="5">
    <source>
        <dbReference type="EMBL" id="KAF0292131.1"/>
    </source>
</evidence>
<evidence type="ECO:0000256" key="2">
    <source>
        <dbReference type="ARBA" id="ARBA00023235"/>
    </source>
</evidence>
<reference evidence="5 6" key="1">
    <citation type="submission" date="2019-07" db="EMBL/GenBank/DDBJ databases">
        <title>Draft genome assembly of a fouling barnacle, Amphibalanus amphitrite (Darwin, 1854): The first reference genome for Thecostraca.</title>
        <authorList>
            <person name="Kim W."/>
        </authorList>
    </citation>
    <scope>NUCLEOTIDE SEQUENCE [LARGE SCALE GENOMIC DNA]</scope>
    <source>
        <strain evidence="5">SNU_AA5</strain>
        <tissue evidence="5">Soma without cirri and trophi</tissue>
    </source>
</reference>
<name>A0A6A4VS78_AMPAM</name>
<evidence type="ECO:0000256" key="3">
    <source>
        <dbReference type="ARBA" id="ARBA00023277"/>
    </source>
</evidence>
<dbReference type="Gene3D" id="3.20.20.150">
    <property type="entry name" value="Divalent-metal-dependent TIM barrel enzymes"/>
    <property type="match status" value="1"/>
</dbReference>
<sequence length="459" mass="51564">MAAVSPAKRARKEANSDDMKEAFPDISPIAYRPDAPADETLVFRHYNPSQQVMGRSMQEWLRFSVCYWHSFRATGLDPFGGPTITRSWDDGSDTLENAKRRMHAAFEFFAKLGNKYWTFHDRDIAPEGSSWQETNRNLDEMVELAAQLQKQHGIKLLWATCNLFSHPRYMNGAASNPDAHVFACAGAAVRKGLEVAHKLGAENFVFWGGREGFQTLLNTDLNKEMKHMANFFRMVVAYKEKIGFKGQLLIEPKPKEPTRHQYDYDAMTVIAFLKTHQLDKHFKLNIEPNHTMLAGHSYEHDVVMASAMGMLGSIDANTGSPDLGWDTDQFPMDVKAATMVMKTVIEQGGLQPGGLNFDAKVRRESTDPRDLFIGHVGAMDTMARGLKAAARLIQEGTLARAVQQRYSSYKSGLGHKISNGTATLEDCEAYVLKHGNPSVTSGQQEHYETIFNHYVHDLK</sequence>
<keyword evidence="1 4" id="KW-0479">Metal-binding</keyword>
<dbReference type="InterPro" id="IPR001998">
    <property type="entry name" value="Xylose_isomerase"/>
</dbReference>
<dbReference type="EC" id="5.3.1.5" evidence="4"/>
<keyword evidence="6" id="KW-1185">Reference proteome</keyword>
<dbReference type="NCBIfam" id="NF003998">
    <property type="entry name" value="PRK05474.1"/>
    <property type="match status" value="1"/>
</dbReference>
<dbReference type="PROSITE" id="PS51415">
    <property type="entry name" value="XYLOSE_ISOMERASE"/>
    <property type="match status" value="1"/>
</dbReference>
<proteinExistence type="inferred from homology"/>
<dbReference type="GO" id="GO:0046872">
    <property type="term" value="F:metal ion binding"/>
    <property type="evidence" value="ECO:0007669"/>
    <property type="project" value="UniProtKB-KW"/>
</dbReference>
<organism evidence="5 6">
    <name type="scientific">Amphibalanus amphitrite</name>
    <name type="common">Striped barnacle</name>
    <name type="synonym">Balanus amphitrite</name>
    <dbReference type="NCBI Taxonomy" id="1232801"/>
    <lineage>
        <taxon>Eukaryota</taxon>
        <taxon>Metazoa</taxon>
        <taxon>Ecdysozoa</taxon>
        <taxon>Arthropoda</taxon>
        <taxon>Crustacea</taxon>
        <taxon>Multicrustacea</taxon>
        <taxon>Cirripedia</taxon>
        <taxon>Thoracica</taxon>
        <taxon>Thoracicalcarea</taxon>
        <taxon>Balanomorpha</taxon>
        <taxon>Balanoidea</taxon>
        <taxon>Balanidae</taxon>
        <taxon>Amphibalaninae</taxon>
        <taxon>Amphibalanus</taxon>
    </lineage>
</organism>
<evidence type="ECO:0000256" key="4">
    <source>
        <dbReference type="RuleBase" id="RU000609"/>
    </source>
</evidence>
<dbReference type="OrthoDB" id="1730074at2759"/>
<dbReference type="PRINTS" id="PR00688">
    <property type="entry name" value="XYLOSISMRASE"/>
</dbReference>
<comment type="catalytic activity">
    <reaction evidence="4">
        <text>alpha-D-xylose = alpha-D-xylulofuranose</text>
        <dbReference type="Rhea" id="RHEA:22816"/>
        <dbReference type="ChEBI" id="CHEBI:28518"/>
        <dbReference type="ChEBI" id="CHEBI:188998"/>
        <dbReference type="EC" id="5.3.1.5"/>
    </reaction>
</comment>
<keyword evidence="2 4" id="KW-0413">Isomerase</keyword>
<dbReference type="PANTHER" id="PTHR48306:SF1">
    <property type="entry name" value="XYLOSE ISOMERASE"/>
    <property type="match status" value="1"/>
</dbReference>
<comment type="similarity">
    <text evidence="4">Belongs to the xylose isomerase family.</text>
</comment>
<evidence type="ECO:0000313" key="6">
    <source>
        <dbReference type="Proteomes" id="UP000440578"/>
    </source>
</evidence>
<dbReference type="AlphaFoldDB" id="A0A6A4VS78"/>
<protein>
    <recommendedName>
        <fullName evidence="4">Xylose isomerase</fullName>
        <ecNumber evidence="4">5.3.1.5</ecNumber>
    </recommendedName>
</protein>
<gene>
    <name evidence="5" type="primary">XYLA</name>
    <name evidence="5" type="ORF">FJT64_009831</name>
</gene>
<dbReference type="SUPFAM" id="SSF51658">
    <property type="entry name" value="Xylose isomerase-like"/>
    <property type="match status" value="1"/>
</dbReference>
<evidence type="ECO:0000256" key="1">
    <source>
        <dbReference type="ARBA" id="ARBA00022723"/>
    </source>
</evidence>
<keyword evidence="3 4" id="KW-0119">Carbohydrate metabolism</keyword>
<dbReference type="PANTHER" id="PTHR48306">
    <property type="entry name" value="XYLOSE ISOMERASE"/>
    <property type="match status" value="1"/>
</dbReference>
<dbReference type="HAMAP" id="MF_00455">
    <property type="entry name" value="Xylose_isom_A"/>
    <property type="match status" value="1"/>
</dbReference>
<accession>A0A6A4VS78</accession>
<dbReference type="GO" id="GO:0042732">
    <property type="term" value="P:D-xylose metabolic process"/>
    <property type="evidence" value="ECO:0007669"/>
    <property type="project" value="UniProtKB-KW"/>
</dbReference>
<dbReference type="NCBIfam" id="TIGR02630">
    <property type="entry name" value="xylose_isom_A"/>
    <property type="match status" value="1"/>
</dbReference>
<comment type="caution">
    <text evidence="5">The sequence shown here is derived from an EMBL/GenBank/DDBJ whole genome shotgun (WGS) entry which is preliminary data.</text>
</comment>
<dbReference type="InterPro" id="IPR013452">
    <property type="entry name" value="Xylose_isom_bac"/>
</dbReference>
<dbReference type="Proteomes" id="UP000440578">
    <property type="component" value="Unassembled WGS sequence"/>
</dbReference>